<keyword evidence="5" id="KW-0645">Protease</keyword>
<feature type="domain" description="Peptidase S26" evidence="13">
    <location>
        <begin position="17"/>
        <end position="100"/>
    </location>
</feature>
<dbReference type="InterPro" id="IPR000223">
    <property type="entry name" value="Pept_S26A_signal_pept_1"/>
</dbReference>
<evidence type="ECO:0000256" key="10">
    <source>
        <dbReference type="ARBA" id="ARBA00023128"/>
    </source>
</evidence>
<proteinExistence type="inferred from homology"/>
<evidence type="ECO:0000256" key="5">
    <source>
        <dbReference type="ARBA" id="ARBA00022670"/>
    </source>
</evidence>
<evidence type="ECO:0000256" key="9">
    <source>
        <dbReference type="ARBA" id="ARBA00022989"/>
    </source>
</evidence>
<evidence type="ECO:0000256" key="3">
    <source>
        <dbReference type="ARBA" id="ARBA00011805"/>
    </source>
</evidence>
<dbReference type="GO" id="GO:0004252">
    <property type="term" value="F:serine-type endopeptidase activity"/>
    <property type="evidence" value="ECO:0007669"/>
    <property type="project" value="InterPro"/>
</dbReference>
<evidence type="ECO:0000313" key="14">
    <source>
        <dbReference type="Proteomes" id="UP000492821"/>
    </source>
</evidence>
<dbReference type="PRINTS" id="PR00727">
    <property type="entry name" value="LEADERPTASE"/>
</dbReference>
<evidence type="ECO:0000256" key="1">
    <source>
        <dbReference type="ARBA" id="ARBA00004434"/>
    </source>
</evidence>
<evidence type="ECO:0000256" key="7">
    <source>
        <dbReference type="ARBA" id="ARBA00022792"/>
    </source>
</evidence>
<keyword evidence="14" id="KW-1185">Reference proteome</keyword>
<dbReference type="WBParaSite" id="Pan_g16854.t1">
    <property type="protein sequence ID" value="Pan_g16854.t1"/>
    <property type="gene ID" value="Pan_g16854"/>
</dbReference>
<evidence type="ECO:0000256" key="11">
    <source>
        <dbReference type="ARBA" id="ARBA00023136"/>
    </source>
</evidence>
<feature type="active site" evidence="12">
    <location>
        <position position="38"/>
    </location>
</feature>
<sequence>MNGATNFLKKAGTAAGIICLPLAFIDVVGHPAAVIGPSMEPTLHGNDARWWHNDIVWLSKWYSKPKPGDVFTYISPSDPTARHIKRIARCSGEPVKLKSGVKIILAKGEYWMLSDNAEVGHDSRTYGPVNVGLFQAKAKFVLWPPSRFGPIR</sequence>
<name>A0A7E4ZTP3_PANRE</name>
<organism evidence="14 15">
    <name type="scientific">Panagrellus redivivus</name>
    <name type="common">Microworm</name>
    <dbReference type="NCBI Taxonomy" id="6233"/>
    <lineage>
        <taxon>Eukaryota</taxon>
        <taxon>Metazoa</taxon>
        <taxon>Ecdysozoa</taxon>
        <taxon>Nematoda</taxon>
        <taxon>Chromadorea</taxon>
        <taxon>Rhabditida</taxon>
        <taxon>Tylenchina</taxon>
        <taxon>Panagrolaimomorpha</taxon>
        <taxon>Panagrolaimoidea</taxon>
        <taxon>Panagrolaimidae</taxon>
        <taxon>Panagrellus</taxon>
    </lineage>
</organism>
<dbReference type="SUPFAM" id="SSF51306">
    <property type="entry name" value="LexA/Signal peptidase"/>
    <property type="match status" value="1"/>
</dbReference>
<dbReference type="Proteomes" id="UP000492821">
    <property type="component" value="Unassembled WGS sequence"/>
</dbReference>
<evidence type="ECO:0000256" key="4">
    <source>
        <dbReference type="ARBA" id="ARBA00013650"/>
    </source>
</evidence>
<dbReference type="CDD" id="cd06530">
    <property type="entry name" value="S26_SPase_I"/>
    <property type="match status" value="1"/>
</dbReference>
<dbReference type="PANTHER" id="PTHR46041">
    <property type="entry name" value="MITOCHONDRIAL INNER MEMBRANE PROTEASE SUBUNIT 2"/>
    <property type="match status" value="1"/>
</dbReference>
<dbReference type="InterPro" id="IPR036286">
    <property type="entry name" value="LexA/Signal_pep-like_sf"/>
</dbReference>
<dbReference type="Gene3D" id="2.10.109.10">
    <property type="entry name" value="Umud Fragment, subunit A"/>
    <property type="match status" value="1"/>
</dbReference>
<keyword evidence="6" id="KW-0812">Transmembrane</keyword>
<evidence type="ECO:0000313" key="15">
    <source>
        <dbReference type="WBParaSite" id="Pan_g16854.t1"/>
    </source>
</evidence>
<evidence type="ECO:0000256" key="2">
    <source>
        <dbReference type="ARBA" id="ARBA00007066"/>
    </source>
</evidence>
<accession>A0A7E4ZTP3</accession>
<keyword evidence="11" id="KW-0472">Membrane</keyword>
<dbReference type="PANTHER" id="PTHR46041:SF2">
    <property type="entry name" value="MITOCHONDRIAL INNER MEMBRANE PROTEASE SUBUNIT 2"/>
    <property type="match status" value="1"/>
</dbReference>
<reference evidence="14" key="1">
    <citation type="journal article" date="2013" name="Genetics">
        <title>The draft genome and transcriptome of Panagrellus redivivus are shaped by the harsh demands of a free-living lifestyle.</title>
        <authorList>
            <person name="Srinivasan J."/>
            <person name="Dillman A.R."/>
            <person name="Macchietto M.G."/>
            <person name="Heikkinen L."/>
            <person name="Lakso M."/>
            <person name="Fracchia K.M."/>
            <person name="Antoshechkin I."/>
            <person name="Mortazavi A."/>
            <person name="Wong G."/>
            <person name="Sternberg P.W."/>
        </authorList>
    </citation>
    <scope>NUCLEOTIDE SEQUENCE [LARGE SCALE GENOMIC DNA]</scope>
    <source>
        <strain evidence="14">MT8872</strain>
    </source>
</reference>
<comment type="similarity">
    <text evidence="2">Belongs to the peptidase S26 family. IMP2 subfamily.</text>
</comment>
<dbReference type="InterPro" id="IPR019533">
    <property type="entry name" value="Peptidase_S26"/>
</dbReference>
<dbReference type="Pfam" id="PF10502">
    <property type="entry name" value="Peptidase_S26"/>
    <property type="match status" value="2"/>
</dbReference>
<comment type="subunit">
    <text evidence="3">Heterodimer of 2 subunits, IMMPL1 and IMMPL2.</text>
</comment>
<keyword evidence="9" id="KW-1133">Transmembrane helix</keyword>
<evidence type="ECO:0000259" key="13">
    <source>
        <dbReference type="Pfam" id="PF10502"/>
    </source>
</evidence>
<dbReference type="AlphaFoldDB" id="A0A7E4ZTP3"/>
<evidence type="ECO:0000256" key="12">
    <source>
        <dbReference type="PIRSR" id="PIRSR600223-1"/>
    </source>
</evidence>
<dbReference type="GO" id="GO:0006465">
    <property type="term" value="P:signal peptide processing"/>
    <property type="evidence" value="ECO:0007669"/>
    <property type="project" value="InterPro"/>
</dbReference>
<comment type="subcellular location">
    <subcellularLocation>
        <location evidence="1">Mitochondrion inner membrane</location>
        <topology evidence="1">Single-pass membrane protein</topology>
    </subcellularLocation>
</comment>
<feature type="domain" description="Peptidase S26" evidence="13">
    <location>
        <begin position="105"/>
        <end position="143"/>
    </location>
</feature>
<keyword evidence="7" id="KW-0999">Mitochondrion inner membrane</keyword>
<keyword evidence="10" id="KW-0496">Mitochondrion</keyword>
<evidence type="ECO:0000256" key="8">
    <source>
        <dbReference type="ARBA" id="ARBA00022801"/>
    </source>
</evidence>
<dbReference type="InterPro" id="IPR037730">
    <property type="entry name" value="IMP2"/>
</dbReference>
<dbReference type="GO" id="GO:0042720">
    <property type="term" value="C:mitochondrial inner membrane peptidase complex"/>
    <property type="evidence" value="ECO:0007669"/>
    <property type="project" value="InterPro"/>
</dbReference>
<protein>
    <recommendedName>
        <fullName evidence="4">Mitochondrial inner membrane protease subunit 2</fullName>
    </recommendedName>
</protein>
<feature type="active site" evidence="12">
    <location>
        <position position="85"/>
    </location>
</feature>
<evidence type="ECO:0000256" key="6">
    <source>
        <dbReference type="ARBA" id="ARBA00022692"/>
    </source>
</evidence>
<reference evidence="15" key="2">
    <citation type="submission" date="2020-10" db="UniProtKB">
        <authorList>
            <consortium name="WormBaseParasite"/>
        </authorList>
    </citation>
    <scope>IDENTIFICATION</scope>
</reference>
<keyword evidence="8" id="KW-0378">Hydrolase</keyword>
<dbReference type="GO" id="GO:0006627">
    <property type="term" value="P:protein processing involved in protein targeting to mitochondrion"/>
    <property type="evidence" value="ECO:0007669"/>
    <property type="project" value="InterPro"/>
</dbReference>